<sequence>MSSASDYSSSFEYSSPESYLSATSSSDPLEVSQTNGSTWRRAVKATQDNYLRPMKKGIFSGTCPGTVPRKLPLPEPAAAAYLDFSSNVLTNTTLSWRGTGRIAYQVSADNKLSTIQIRRSDMLELDAPLAVISRGTLVLPDRITLRGYAWCIDARFKMLIGWFRRNSVVTVKVSSWIKPEGTGMFSPIPGTMEQNGEVYEWKMNDSGLLSLWFDEEQIAWYQPAPPQPEGRSPVVKPPYIALQEAALNMQDIVVIGCLVLRQKLRWDAKKNSNNYLASTAREPQMFSADTV</sequence>
<name>A0AAD7KER1_9AGAR</name>
<dbReference type="InterPro" id="IPR046528">
    <property type="entry name" value="DUF6593"/>
</dbReference>
<evidence type="ECO:0000313" key="4">
    <source>
        <dbReference type="Proteomes" id="UP001215598"/>
    </source>
</evidence>
<organism evidence="3 4">
    <name type="scientific">Mycena metata</name>
    <dbReference type="NCBI Taxonomy" id="1033252"/>
    <lineage>
        <taxon>Eukaryota</taxon>
        <taxon>Fungi</taxon>
        <taxon>Dikarya</taxon>
        <taxon>Basidiomycota</taxon>
        <taxon>Agaricomycotina</taxon>
        <taxon>Agaricomycetes</taxon>
        <taxon>Agaricomycetidae</taxon>
        <taxon>Agaricales</taxon>
        <taxon>Marasmiineae</taxon>
        <taxon>Mycenaceae</taxon>
        <taxon>Mycena</taxon>
    </lineage>
</organism>
<evidence type="ECO:0000259" key="2">
    <source>
        <dbReference type="Pfam" id="PF20236"/>
    </source>
</evidence>
<dbReference type="EMBL" id="JARKIB010000004">
    <property type="protein sequence ID" value="KAJ7781633.1"/>
    <property type="molecule type" value="Genomic_DNA"/>
</dbReference>
<dbReference type="Pfam" id="PF20236">
    <property type="entry name" value="DUF6593"/>
    <property type="match status" value="1"/>
</dbReference>
<feature type="compositionally biased region" description="Low complexity" evidence="1">
    <location>
        <begin position="1"/>
        <end position="21"/>
    </location>
</feature>
<evidence type="ECO:0000256" key="1">
    <source>
        <dbReference type="SAM" id="MobiDB-lite"/>
    </source>
</evidence>
<accession>A0AAD7KER1</accession>
<comment type="caution">
    <text evidence="3">The sequence shown here is derived from an EMBL/GenBank/DDBJ whole genome shotgun (WGS) entry which is preliminary data.</text>
</comment>
<keyword evidence="4" id="KW-1185">Reference proteome</keyword>
<dbReference type="AlphaFoldDB" id="A0AAD7KER1"/>
<evidence type="ECO:0000313" key="3">
    <source>
        <dbReference type="EMBL" id="KAJ7781633.1"/>
    </source>
</evidence>
<proteinExistence type="predicted"/>
<feature type="compositionally biased region" description="Polar residues" evidence="1">
    <location>
        <begin position="22"/>
        <end position="38"/>
    </location>
</feature>
<reference evidence="3" key="1">
    <citation type="submission" date="2023-03" db="EMBL/GenBank/DDBJ databases">
        <title>Massive genome expansion in bonnet fungi (Mycena s.s.) driven by repeated elements and novel gene families across ecological guilds.</title>
        <authorList>
            <consortium name="Lawrence Berkeley National Laboratory"/>
            <person name="Harder C.B."/>
            <person name="Miyauchi S."/>
            <person name="Viragh M."/>
            <person name="Kuo A."/>
            <person name="Thoen E."/>
            <person name="Andreopoulos B."/>
            <person name="Lu D."/>
            <person name="Skrede I."/>
            <person name="Drula E."/>
            <person name="Henrissat B."/>
            <person name="Morin E."/>
            <person name="Kohler A."/>
            <person name="Barry K."/>
            <person name="LaButti K."/>
            <person name="Morin E."/>
            <person name="Salamov A."/>
            <person name="Lipzen A."/>
            <person name="Mereny Z."/>
            <person name="Hegedus B."/>
            <person name="Baldrian P."/>
            <person name="Stursova M."/>
            <person name="Weitz H."/>
            <person name="Taylor A."/>
            <person name="Grigoriev I.V."/>
            <person name="Nagy L.G."/>
            <person name="Martin F."/>
            <person name="Kauserud H."/>
        </authorList>
    </citation>
    <scope>NUCLEOTIDE SEQUENCE</scope>
    <source>
        <strain evidence="3">CBHHK182m</strain>
    </source>
</reference>
<feature type="domain" description="DUF6593" evidence="2">
    <location>
        <begin position="89"/>
        <end position="265"/>
    </location>
</feature>
<protein>
    <recommendedName>
        <fullName evidence="2">DUF6593 domain-containing protein</fullName>
    </recommendedName>
</protein>
<dbReference type="Proteomes" id="UP001215598">
    <property type="component" value="Unassembled WGS sequence"/>
</dbReference>
<feature type="region of interest" description="Disordered" evidence="1">
    <location>
        <begin position="1"/>
        <end position="38"/>
    </location>
</feature>
<gene>
    <name evidence="3" type="ORF">B0H16DRAFT_1710824</name>
</gene>